<dbReference type="RefSeq" id="WP_307320577.1">
    <property type="nucleotide sequence ID" value="NZ_JAUSUG010000001.1"/>
</dbReference>
<accession>A0ABT9ZQQ0</accession>
<proteinExistence type="predicted"/>
<keyword evidence="1" id="KW-0812">Transmembrane</keyword>
<feature type="transmembrane region" description="Helical" evidence="1">
    <location>
        <begin position="7"/>
        <end position="25"/>
    </location>
</feature>
<organism evidence="2 3">
    <name type="scientific">Evansella vedderi</name>
    <dbReference type="NCBI Taxonomy" id="38282"/>
    <lineage>
        <taxon>Bacteria</taxon>
        <taxon>Bacillati</taxon>
        <taxon>Bacillota</taxon>
        <taxon>Bacilli</taxon>
        <taxon>Bacillales</taxon>
        <taxon>Bacillaceae</taxon>
        <taxon>Evansella</taxon>
    </lineage>
</organism>
<dbReference type="Proteomes" id="UP001230005">
    <property type="component" value="Unassembled WGS sequence"/>
</dbReference>
<keyword evidence="1" id="KW-0472">Membrane</keyword>
<protein>
    <submittedName>
        <fullName evidence="2">Uncharacterized protein</fullName>
    </submittedName>
</protein>
<dbReference type="EMBL" id="JAUSUG010000001">
    <property type="protein sequence ID" value="MDQ0252773.1"/>
    <property type="molecule type" value="Genomic_DNA"/>
</dbReference>
<keyword evidence="1" id="KW-1133">Transmembrane helix</keyword>
<keyword evidence="3" id="KW-1185">Reference proteome</keyword>
<evidence type="ECO:0000313" key="3">
    <source>
        <dbReference type="Proteomes" id="UP001230005"/>
    </source>
</evidence>
<sequence length="159" mass="18934">MLSKRHLAFNIVMIIFPWLTLFFLGKRNIKRYFLASFVTVIFELINAKIGQKRKWWIFNNKTNSFITNELPFSAGPYIPLSMWILKLTYGNFKKFLLLNIVADGLFAFILTKILNKIKIARLGKLSEFQFFIYLFYKTFLLYGVQYFVENKEKFKIANP</sequence>
<evidence type="ECO:0000313" key="2">
    <source>
        <dbReference type="EMBL" id="MDQ0252773.1"/>
    </source>
</evidence>
<feature type="transmembrane region" description="Helical" evidence="1">
    <location>
        <begin position="95"/>
        <end position="114"/>
    </location>
</feature>
<name>A0ABT9ZQQ0_9BACI</name>
<feature type="transmembrane region" description="Helical" evidence="1">
    <location>
        <begin position="130"/>
        <end position="148"/>
    </location>
</feature>
<comment type="caution">
    <text evidence="2">The sequence shown here is derived from an EMBL/GenBank/DDBJ whole genome shotgun (WGS) entry which is preliminary data.</text>
</comment>
<evidence type="ECO:0000256" key="1">
    <source>
        <dbReference type="SAM" id="Phobius"/>
    </source>
</evidence>
<feature type="transmembrane region" description="Helical" evidence="1">
    <location>
        <begin position="31"/>
        <end position="49"/>
    </location>
</feature>
<reference evidence="2 3" key="1">
    <citation type="submission" date="2023-07" db="EMBL/GenBank/DDBJ databases">
        <title>Genomic Encyclopedia of Type Strains, Phase IV (KMG-IV): sequencing the most valuable type-strain genomes for metagenomic binning, comparative biology and taxonomic classification.</title>
        <authorList>
            <person name="Goeker M."/>
        </authorList>
    </citation>
    <scope>NUCLEOTIDE SEQUENCE [LARGE SCALE GENOMIC DNA]</scope>
    <source>
        <strain evidence="2 3">DSM 9768</strain>
    </source>
</reference>
<gene>
    <name evidence="2" type="ORF">J2S74_000145</name>
</gene>